<dbReference type="EMBL" id="FXTK01000019">
    <property type="protein sequence ID" value="SMO93155.1"/>
    <property type="molecule type" value="Genomic_DNA"/>
</dbReference>
<evidence type="ECO:0000256" key="2">
    <source>
        <dbReference type="PIRNR" id="PIRNR006241"/>
    </source>
</evidence>
<gene>
    <name evidence="5" type="ORF">SAMN06265221_11957</name>
</gene>
<dbReference type="Pfam" id="PF01261">
    <property type="entry name" value="AP_endonuc_2"/>
    <property type="match status" value="1"/>
</dbReference>
<feature type="active site" description="Proton donor/acceptor" evidence="3">
    <location>
        <position position="139"/>
    </location>
</feature>
<proteinExistence type="inferred from homology"/>
<dbReference type="InterPro" id="IPR026040">
    <property type="entry name" value="HyI-like"/>
</dbReference>
<reference evidence="5 6" key="1">
    <citation type="submission" date="2017-05" db="EMBL/GenBank/DDBJ databases">
        <authorList>
            <person name="Varghese N."/>
            <person name="Submissions S."/>
        </authorList>
    </citation>
    <scope>NUCLEOTIDE SEQUENCE [LARGE SCALE GENOMIC DNA]</scope>
    <source>
        <strain evidence="5 6">DSM 100094</strain>
    </source>
</reference>
<dbReference type="Gene3D" id="3.20.20.150">
    <property type="entry name" value="Divalent-metal-dependent TIM barrel enzymes"/>
    <property type="match status" value="1"/>
</dbReference>
<dbReference type="SUPFAM" id="SSF51658">
    <property type="entry name" value="Xylose isomerase-like"/>
    <property type="match status" value="1"/>
</dbReference>
<dbReference type="InterPro" id="IPR050417">
    <property type="entry name" value="Sugar_Epim/Isomerase"/>
</dbReference>
<dbReference type="GO" id="GO:0008903">
    <property type="term" value="F:hydroxypyruvate isomerase activity"/>
    <property type="evidence" value="ECO:0007669"/>
    <property type="project" value="TreeGrafter"/>
</dbReference>
<dbReference type="PANTHER" id="PTHR43489:SF6">
    <property type="entry name" value="HYDROXYPYRUVATE ISOMERASE-RELATED"/>
    <property type="match status" value="1"/>
</dbReference>
<evidence type="ECO:0000259" key="4">
    <source>
        <dbReference type="Pfam" id="PF01261"/>
    </source>
</evidence>
<dbReference type="Proteomes" id="UP000319014">
    <property type="component" value="Unassembled WGS sequence"/>
</dbReference>
<dbReference type="GO" id="GO:0046487">
    <property type="term" value="P:glyoxylate metabolic process"/>
    <property type="evidence" value="ECO:0007669"/>
    <property type="project" value="TreeGrafter"/>
</dbReference>
<dbReference type="OrthoDB" id="9786584at2"/>
<protein>
    <submittedName>
        <fullName evidence="5">Hydroxypyruvate isomerase</fullName>
    </submittedName>
</protein>
<evidence type="ECO:0000256" key="1">
    <source>
        <dbReference type="ARBA" id="ARBA00023235"/>
    </source>
</evidence>
<organism evidence="5 6">
    <name type="scientific">Paracoccus laeviglucosivorans</name>
    <dbReference type="NCBI Taxonomy" id="1197861"/>
    <lineage>
        <taxon>Bacteria</taxon>
        <taxon>Pseudomonadati</taxon>
        <taxon>Pseudomonadota</taxon>
        <taxon>Alphaproteobacteria</taxon>
        <taxon>Rhodobacterales</taxon>
        <taxon>Paracoccaceae</taxon>
        <taxon>Paracoccus</taxon>
    </lineage>
</organism>
<feature type="domain" description="Xylose isomerase-like TIM barrel" evidence="4">
    <location>
        <begin position="21"/>
        <end position="244"/>
    </location>
</feature>
<keyword evidence="5" id="KW-0670">Pyruvate</keyword>
<sequence>MNRLSAHIGYLYADLPLAERLAAAAHDGFTAVEHPGPYDIPAPQMRQRLNDLGLTFAQITSGMGGPGEKGLACLPGRETEFRAGFQRALDYAQQIGCPFVHPMAGVVQGSWLDAAGTYQANLGWALEQADAAGMRVLIEAITIPGYFMGTLEAAAKTQDAFAGRPALLIDSYHAAVLDTDPAQWIAANAARIGHVHMADHPGRHEPGTGRIDFAAMLSALQAAGYGGAIGFEYIPSITTTESTRFLAGWKRLLPDASGMNQGA</sequence>
<dbReference type="PIRSF" id="PIRSF006241">
    <property type="entry name" value="HyI"/>
    <property type="match status" value="1"/>
</dbReference>
<dbReference type="AlphaFoldDB" id="A0A521FAG7"/>
<keyword evidence="6" id="KW-1185">Reference proteome</keyword>
<evidence type="ECO:0000313" key="6">
    <source>
        <dbReference type="Proteomes" id="UP000319014"/>
    </source>
</evidence>
<dbReference type="PANTHER" id="PTHR43489">
    <property type="entry name" value="ISOMERASE"/>
    <property type="match status" value="1"/>
</dbReference>
<accession>A0A521FAG7</accession>
<dbReference type="InterPro" id="IPR013022">
    <property type="entry name" value="Xyl_isomerase-like_TIM-brl"/>
</dbReference>
<comment type="similarity">
    <text evidence="2">Belongs to the hyi family.</text>
</comment>
<name>A0A521FAG7_9RHOB</name>
<keyword evidence="1 2" id="KW-0413">Isomerase</keyword>
<dbReference type="RefSeq" id="WP_142664384.1">
    <property type="nucleotide sequence ID" value="NZ_FXTK01000019.1"/>
</dbReference>
<dbReference type="InterPro" id="IPR036237">
    <property type="entry name" value="Xyl_isomerase-like_sf"/>
</dbReference>
<evidence type="ECO:0000256" key="3">
    <source>
        <dbReference type="PIRSR" id="PIRSR006241-50"/>
    </source>
</evidence>
<evidence type="ECO:0000313" key="5">
    <source>
        <dbReference type="EMBL" id="SMO93155.1"/>
    </source>
</evidence>
<feature type="active site" description="Proton donor/acceptor" evidence="3">
    <location>
        <position position="232"/>
    </location>
</feature>